<organism evidence="3 4">
    <name type="scientific">Pristionchus mayeri</name>
    <dbReference type="NCBI Taxonomy" id="1317129"/>
    <lineage>
        <taxon>Eukaryota</taxon>
        <taxon>Metazoa</taxon>
        <taxon>Ecdysozoa</taxon>
        <taxon>Nematoda</taxon>
        <taxon>Chromadorea</taxon>
        <taxon>Rhabditida</taxon>
        <taxon>Rhabditina</taxon>
        <taxon>Diplogasteromorpha</taxon>
        <taxon>Diplogasteroidea</taxon>
        <taxon>Neodiplogasteridae</taxon>
        <taxon>Pristionchus</taxon>
    </lineage>
</organism>
<evidence type="ECO:0000313" key="3">
    <source>
        <dbReference type="EMBL" id="GMR41362.1"/>
    </source>
</evidence>
<proteinExistence type="predicted"/>
<feature type="compositionally biased region" description="Polar residues" evidence="1">
    <location>
        <begin position="139"/>
        <end position="162"/>
    </location>
</feature>
<feature type="compositionally biased region" description="Low complexity" evidence="1">
    <location>
        <begin position="82"/>
        <end position="133"/>
    </location>
</feature>
<keyword evidence="2" id="KW-1133">Transmembrane helix</keyword>
<sequence length="162" mass="18353">MGVFGNYYNYQIAVIFAILIGGLIVLGGTVAGIYYVCVVNMREDKKKLTSRASPSPWVESSVAYRPAEPVPTSQYAPSPGLQQMQPMQQQYMQQPTYSQQQQYQPYSQQYEYSQSAIPSPLSQQPQPLLAPQSYDPYQPQFNDMRTVTMQQQPSRSFNQSSV</sequence>
<accession>A0AAN4ZHG9</accession>
<evidence type="ECO:0000313" key="4">
    <source>
        <dbReference type="Proteomes" id="UP001328107"/>
    </source>
</evidence>
<dbReference type="Proteomes" id="UP001328107">
    <property type="component" value="Unassembled WGS sequence"/>
</dbReference>
<name>A0AAN4ZHG9_9BILA</name>
<dbReference type="EMBL" id="BTRK01000003">
    <property type="protein sequence ID" value="GMR41362.1"/>
    <property type="molecule type" value="Genomic_DNA"/>
</dbReference>
<keyword evidence="4" id="KW-1185">Reference proteome</keyword>
<feature type="transmembrane region" description="Helical" evidence="2">
    <location>
        <begin position="12"/>
        <end position="37"/>
    </location>
</feature>
<dbReference type="AlphaFoldDB" id="A0AAN4ZHG9"/>
<keyword evidence="2" id="KW-0812">Transmembrane</keyword>
<protein>
    <submittedName>
        <fullName evidence="3">Uncharacterized protein</fullName>
    </submittedName>
</protein>
<gene>
    <name evidence="3" type="ORF">PMAYCL1PPCAC_11557</name>
</gene>
<reference evidence="4" key="1">
    <citation type="submission" date="2022-10" db="EMBL/GenBank/DDBJ databases">
        <title>Genome assembly of Pristionchus species.</title>
        <authorList>
            <person name="Yoshida K."/>
            <person name="Sommer R.J."/>
        </authorList>
    </citation>
    <scope>NUCLEOTIDE SEQUENCE [LARGE SCALE GENOMIC DNA]</scope>
    <source>
        <strain evidence="4">RS5460</strain>
    </source>
</reference>
<keyword evidence="2" id="KW-0472">Membrane</keyword>
<evidence type="ECO:0000256" key="2">
    <source>
        <dbReference type="SAM" id="Phobius"/>
    </source>
</evidence>
<comment type="caution">
    <text evidence="3">The sequence shown here is derived from an EMBL/GenBank/DDBJ whole genome shotgun (WGS) entry which is preliminary data.</text>
</comment>
<feature type="region of interest" description="Disordered" evidence="1">
    <location>
        <begin position="68"/>
        <end position="162"/>
    </location>
</feature>
<evidence type="ECO:0000256" key="1">
    <source>
        <dbReference type="SAM" id="MobiDB-lite"/>
    </source>
</evidence>